<feature type="region of interest" description="Disordered" evidence="1">
    <location>
        <begin position="437"/>
        <end position="464"/>
    </location>
</feature>
<feature type="region of interest" description="Disordered" evidence="1">
    <location>
        <begin position="1"/>
        <end position="35"/>
    </location>
</feature>
<protein>
    <submittedName>
        <fullName evidence="2">Uncharacterized protein</fullName>
    </submittedName>
</protein>
<organism evidence="2 3">
    <name type="scientific">Halovenus salina</name>
    <dbReference type="NCBI Taxonomy" id="1510225"/>
    <lineage>
        <taxon>Archaea</taxon>
        <taxon>Methanobacteriati</taxon>
        <taxon>Methanobacteriota</taxon>
        <taxon>Stenosarchaea group</taxon>
        <taxon>Halobacteria</taxon>
        <taxon>Halobacteriales</taxon>
        <taxon>Haloarculaceae</taxon>
        <taxon>Halovenus</taxon>
    </lineage>
</organism>
<sequence>MFHEAAEQAQPAADSDEADNSSDTFNPDIGDDSGQTSAVFDVEAADLVNKNDAAERFGSIFHDSKTGANMSVSGDKLHCWRHGVAHGGLQALATLSDVITEGCRELGKAHKNSGAGRNRLKGNWKLVWAAWHEAKDRGAIPEDDPIPYRALVNLAVNDGLLDREDLIERETDDGEYTAFPDADSYNAALDHVREEYGLEPGRDTVRNNQQTVSRRELLDKDVVVEPDDALAAASAVGPEDLAEPLPELDRDDVDDVAIAVALAEGVITDPGEIPPDGAYTRCYYLARDRYGAPLPKYLDNSTLEERWDLVKAALEQITAQHVLDSLESEITVDDPSGLAFAKIDPTWEDSNSGERILAGYGPGFYCVEHGVSFSPLQLVALEHGLIDSETGYPRGDTFKQAYRLLREEYGAPLPRWRATVLEHVAVLPPAVDMLDANQNDRRRHEPDTPPAVRTTTPSTPPWEDHLPEALTDDLPPSLTPVENIHAERKLERVRGEVEELVRDALDVTDRAQLLTVAPGAGKTYSSIKAAGDTPLLYLAQRNELKKQAEEYAREISNDESDTEVSVYHLPILAENVIDDVALTEATGAVYEHGRELLRDGEALLNAVDEPLDGEEDTDGGADEERVDLDRATCPTAEGEHGDGWRLRVQTARALGYTPSEIHRHDLALFGEELPCQCDGDCHYTLGWEPISDPGTQLDVLVGAPSHAFVESARSYFDQKGDGDIVTTPRAVVIDEFIDDEYVTEYGERYMDHATWLAECLAGVNSREELLTADGLPEAWIDLWLEGDGDEFTAAADTQELLRAGEAVADARHRAEEFLEELKDIDTRCNLASVRDQLQEFVDPGGIGDMASLKRTRKSVGHAHGKLTQAADAAYAHGESGAGELYSLATALEDVLNDLDTADALAGDLTDLENRVRDCAAGLPVGGDLRSLLDDASDVIAGDDDRTGLLTAAVNALEGGRDGCRELSMYAEDGYAHPNAWALLAGAIADAEDGGVSEVTAQQFSFDNSEGGVFKRLSVNDATIAADKNHHGALVQDAPTFASGESACPVVALDATGRPRLWQLALGRTTQRRDVHESDAERRGFLRDVMNLRVVQTSQSALPYFSDPSGRNFGEDLELVETAAEEFTGHRTQCLDTKKPAVISSKKVLRYLDDELGENAGELVNYMDMKGSDALAEHQVGVILGSPHFGDQHPEKWAVLAGEDAGRGEERGMNLDYGSDIANDYLKHMREDHVMQAILRSGRNEDPTLVFAHTAALRDDLPVDDSGVVLSAHSKGALAVAEAAKEYGREPFTAQDIARDLTGRPDAVGERQVQNILSQLTEQGYLDRVREGGPGVAHEYDVEEDPGRAQVELETPEMQKPGGGVGVGSENPRIENKYTWNFVSPRTTGGEMPSRCPTEATIPANQALSGDGPPPHWLTKPSTVATV</sequence>
<reference evidence="2 3" key="1">
    <citation type="journal article" date="2019" name="Int. J. Syst. Evol. Microbiol.">
        <title>The Global Catalogue of Microorganisms (GCM) 10K type strain sequencing project: providing services to taxonomists for standard genome sequencing and annotation.</title>
        <authorList>
            <consortium name="The Broad Institute Genomics Platform"/>
            <consortium name="The Broad Institute Genome Sequencing Center for Infectious Disease"/>
            <person name="Wu L."/>
            <person name="Ma J."/>
        </authorList>
    </citation>
    <scope>NUCLEOTIDE SEQUENCE [LARGE SCALE GENOMIC DNA]</scope>
    <source>
        <strain evidence="2 3">JCM 30072</strain>
    </source>
</reference>
<keyword evidence="3" id="KW-1185">Reference proteome</keyword>
<feature type="region of interest" description="Disordered" evidence="1">
    <location>
        <begin position="1384"/>
        <end position="1426"/>
    </location>
</feature>
<name>A0ABD5W2P4_9EURY</name>
<dbReference type="Proteomes" id="UP001596445">
    <property type="component" value="Unassembled WGS sequence"/>
</dbReference>
<accession>A0ABD5W2P4</accession>
<dbReference type="EMBL" id="JBHSZI010000003">
    <property type="protein sequence ID" value="MFC7059836.1"/>
    <property type="molecule type" value="Genomic_DNA"/>
</dbReference>
<evidence type="ECO:0000313" key="2">
    <source>
        <dbReference type="EMBL" id="MFC7059836.1"/>
    </source>
</evidence>
<proteinExistence type="predicted"/>
<evidence type="ECO:0000256" key="1">
    <source>
        <dbReference type="SAM" id="MobiDB-lite"/>
    </source>
</evidence>
<gene>
    <name evidence="2" type="ORF">ACFQQG_18585</name>
</gene>
<comment type="caution">
    <text evidence="2">The sequence shown here is derived from an EMBL/GenBank/DDBJ whole genome shotgun (WGS) entry which is preliminary data.</text>
</comment>
<evidence type="ECO:0000313" key="3">
    <source>
        <dbReference type="Proteomes" id="UP001596445"/>
    </source>
</evidence>
<feature type="compositionally biased region" description="Basic and acidic residues" evidence="1">
    <location>
        <begin position="438"/>
        <end position="447"/>
    </location>
</feature>
<dbReference type="RefSeq" id="WP_382187196.1">
    <property type="nucleotide sequence ID" value="NZ_JBHSZI010000003.1"/>
</dbReference>